<sequence>MDAPLTPACQVPPMQQLALAALLTLASAQAGAAASPAPQPVLVEFGGLLWVQSADGLPHLKNGQIVAPLLALCNLFGAKCTPDWVGEPYRFSKRGSLFPPSPSLKLGSGAPQNSPSST</sequence>
<evidence type="ECO:0000256" key="2">
    <source>
        <dbReference type="SAM" id="SignalP"/>
    </source>
</evidence>
<feature type="region of interest" description="Disordered" evidence="1">
    <location>
        <begin position="99"/>
        <end position="118"/>
    </location>
</feature>
<keyword evidence="2" id="KW-0732">Signal</keyword>
<dbReference type="PIR" id="F75445">
    <property type="entry name" value="F75445"/>
</dbReference>
<dbReference type="PaxDb" id="243230-DR_1045"/>
<protein>
    <submittedName>
        <fullName evidence="3">Uncharacterized protein</fullName>
    </submittedName>
</protein>
<dbReference type="InParanoid" id="Q9RVI4"/>
<dbReference type="OrthoDB" id="10009507at2"/>
<dbReference type="EMBL" id="AE000513">
    <property type="protein sequence ID" value="AAF10619.1"/>
    <property type="molecule type" value="Genomic_DNA"/>
</dbReference>
<proteinExistence type="predicted"/>
<evidence type="ECO:0000313" key="4">
    <source>
        <dbReference type="Proteomes" id="UP000002524"/>
    </source>
</evidence>
<evidence type="ECO:0000313" key="3">
    <source>
        <dbReference type="EMBL" id="AAF10619.1"/>
    </source>
</evidence>
<dbReference type="HOGENOM" id="CLU_2069231_0_0_0"/>
<name>Q9RVI4_DEIRA</name>
<dbReference type="KEGG" id="dra:DR_1045"/>
<feature type="signal peptide" evidence="2">
    <location>
        <begin position="1"/>
        <end position="32"/>
    </location>
</feature>
<dbReference type="PATRIC" id="fig|243230.17.peg.1241"/>
<dbReference type="Proteomes" id="UP000002524">
    <property type="component" value="Chromosome 1"/>
</dbReference>
<gene>
    <name evidence="3" type="ordered locus">DR_1045</name>
</gene>
<dbReference type="EnsemblBacteria" id="AAF10619">
    <property type="protein sequence ID" value="AAF10619"/>
    <property type="gene ID" value="DR_1045"/>
</dbReference>
<evidence type="ECO:0000256" key="1">
    <source>
        <dbReference type="SAM" id="MobiDB-lite"/>
    </source>
</evidence>
<reference evidence="3 4" key="1">
    <citation type="journal article" date="1999" name="Science">
        <title>Genome sequence of the radioresistant bacterium Deinococcus radiodurans R1.</title>
        <authorList>
            <person name="White O."/>
            <person name="Eisen J.A."/>
            <person name="Heidelberg J.F."/>
            <person name="Hickey E.K."/>
            <person name="Peterson J.D."/>
            <person name="Dodson R.J."/>
            <person name="Haft D.H."/>
            <person name="Gwinn M.L."/>
            <person name="Nelson W.C."/>
            <person name="Richardson D.L."/>
            <person name="Moffat K.S."/>
            <person name="Qin H."/>
            <person name="Jiang L."/>
            <person name="Pamphile W."/>
            <person name="Crosby M."/>
            <person name="Shen M."/>
            <person name="Vamathevan J.J."/>
            <person name="Lam P."/>
            <person name="McDonald L."/>
            <person name="Utterback T."/>
            <person name="Zalewski C."/>
            <person name="Makarova K.S."/>
            <person name="Aravind L."/>
            <person name="Daly M.J."/>
            <person name="Minton K.W."/>
            <person name="Fleischmann R.D."/>
            <person name="Ketchum K.A."/>
            <person name="Nelson K.E."/>
            <person name="Salzberg S."/>
            <person name="Smith H.O."/>
            <person name="Venter J.C."/>
            <person name="Fraser C.M."/>
        </authorList>
    </citation>
    <scope>NUCLEOTIDE SEQUENCE [LARGE SCALE GENOMIC DNA]</scope>
    <source>
        <strain evidence="4">ATCC 13939 / DSM 20539 / JCM 16871 / LMG 4051 / NBRC 15346 / NCIMB 9279 / R1 / VKM B-1422</strain>
    </source>
</reference>
<dbReference type="AlphaFoldDB" id="Q9RVI4"/>
<keyword evidence="4" id="KW-1185">Reference proteome</keyword>
<feature type="chain" id="PRO_5004333188" evidence="2">
    <location>
        <begin position="33"/>
        <end position="118"/>
    </location>
</feature>
<organism evidence="3 4">
    <name type="scientific">Deinococcus radiodurans (strain ATCC 13939 / DSM 20539 / JCM 16871 / CCUG 27074 / LMG 4051 / NBRC 15346 / NCIMB 9279 / VKM B-1422 / R1)</name>
    <dbReference type="NCBI Taxonomy" id="243230"/>
    <lineage>
        <taxon>Bacteria</taxon>
        <taxon>Thermotogati</taxon>
        <taxon>Deinococcota</taxon>
        <taxon>Deinococci</taxon>
        <taxon>Deinococcales</taxon>
        <taxon>Deinococcaceae</taxon>
        <taxon>Deinococcus</taxon>
    </lineage>
</organism>
<accession>Q9RVI4</accession>
<dbReference type="STRING" id="243230.DR_1045"/>